<dbReference type="RefSeq" id="WP_395806884.1">
    <property type="nucleotide sequence ID" value="NZ_CP043494.1"/>
</dbReference>
<keyword evidence="3" id="KW-1185">Reference proteome</keyword>
<feature type="domain" description="Fibronectin type-III" evidence="1">
    <location>
        <begin position="430"/>
        <end position="529"/>
    </location>
</feature>
<dbReference type="Gene3D" id="2.60.120.260">
    <property type="entry name" value="Galactose-binding domain-like"/>
    <property type="match status" value="1"/>
</dbReference>
<reference evidence="2 3" key="1">
    <citation type="submission" date="2019-08" db="EMBL/GenBank/DDBJ databases">
        <title>Archangium and Cystobacter genomes.</title>
        <authorList>
            <person name="Chen I.-C.K."/>
            <person name="Wielgoss S."/>
        </authorList>
    </citation>
    <scope>NUCLEOTIDE SEQUENCE [LARGE SCALE GENOMIC DNA]</scope>
    <source>
        <strain evidence="2 3">Cbm 6</strain>
    </source>
</reference>
<sequence length="800" mass="85162">MRPLLEQQLRLLRSSAPYSIRGRVRVLLGSTWYDLANLFGRDFLDSVDVDEGLDNPVGQASVRVMRELQGLSLAPLMETSRANNLPGSYAPLLQAGRPFRVEAAVVPLGFEPHAPAWRPLFFGRIDRVDSGPEIITFTGRDMAGVLQDVWVPEGTYGSDDGTPLETVSNKLLVAANLSDFALYTPVASLQLLGKYKQERQPAMDALSSRATGRGWEVRWKLRPDTGDWGLWLWGPDRAGTTPVWTYGPSDYQYLGEFTISLENVRTRVEVTYSDEEDLDAAGQPKRKTVAREDTAATQRYGYITSAGVALPRTMWLAEATTGGIRTHAEAVRLAEAGLADLSTCDVGASVEVRFHPGIELADLVQLAPNGYHFTTPQVLAVRQVTHTLTSTDGKTRLALNGKPSLGARQWLNRNADGYTAPTVTFTGPAAPSGLSVTNSVTGAVLLFTAPNVTSGGSVPEEYELHVGTSPGFTLSAATLKAVSSSTRFDLTGLAAGVPYYARVRSRDRRGNVGPASDEVALTPRYVEPRLLQPLVSLAQSLLLNSDFEAANDTGAPPDAWTMAAGVWGTDVALSADAYTGARSVVLVNNGGALVSGSVSVRPGGRYSVDVAAKVASTLSGLLVNVEWLNASLTTIDSSTPEPSNLAANTWGYVRTVAVAPAAARYARVRLSKPNGNGALAWVDSVVFAQVDSVEESPTLVSTVTGYQNGWTAYATNGRQGASYYRDGAGRVHVEGMIGGGASNTVAFTLPVGYRPLATRDFATTCSTGPGYVEVGTNGDVRIVTGSAAWTSLCGINFRAA</sequence>
<evidence type="ECO:0000259" key="1">
    <source>
        <dbReference type="PROSITE" id="PS50853"/>
    </source>
</evidence>
<evidence type="ECO:0000313" key="3">
    <source>
        <dbReference type="Proteomes" id="UP001611383"/>
    </source>
</evidence>
<dbReference type="Pfam" id="PF00041">
    <property type="entry name" value="fn3"/>
    <property type="match status" value="1"/>
</dbReference>
<dbReference type="Proteomes" id="UP001611383">
    <property type="component" value="Chromosome"/>
</dbReference>
<dbReference type="InterPro" id="IPR036116">
    <property type="entry name" value="FN3_sf"/>
</dbReference>
<evidence type="ECO:0000313" key="2">
    <source>
        <dbReference type="EMBL" id="WNG49207.1"/>
    </source>
</evidence>
<organism evidence="2 3">
    <name type="scientific">Archangium minus</name>
    <dbReference type="NCBI Taxonomy" id="83450"/>
    <lineage>
        <taxon>Bacteria</taxon>
        <taxon>Pseudomonadati</taxon>
        <taxon>Myxococcota</taxon>
        <taxon>Myxococcia</taxon>
        <taxon>Myxococcales</taxon>
        <taxon>Cystobacterineae</taxon>
        <taxon>Archangiaceae</taxon>
        <taxon>Archangium</taxon>
    </lineage>
</organism>
<name>A0ABY9X1D4_9BACT</name>
<gene>
    <name evidence="2" type="ORF">F0U60_37635</name>
</gene>
<dbReference type="EMBL" id="CP043494">
    <property type="protein sequence ID" value="WNG49207.1"/>
    <property type="molecule type" value="Genomic_DNA"/>
</dbReference>
<dbReference type="SUPFAM" id="SSF49265">
    <property type="entry name" value="Fibronectin type III"/>
    <property type="match status" value="1"/>
</dbReference>
<dbReference type="Gene3D" id="2.60.40.10">
    <property type="entry name" value="Immunoglobulins"/>
    <property type="match status" value="1"/>
</dbReference>
<dbReference type="InterPro" id="IPR013783">
    <property type="entry name" value="Ig-like_fold"/>
</dbReference>
<dbReference type="PROSITE" id="PS50853">
    <property type="entry name" value="FN3"/>
    <property type="match status" value="1"/>
</dbReference>
<proteinExistence type="predicted"/>
<protein>
    <submittedName>
        <fullName evidence="2">Fibronectin type III domain-containing protein</fullName>
    </submittedName>
</protein>
<dbReference type="CDD" id="cd00063">
    <property type="entry name" value="FN3"/>
    <property type="match status" value="1"/>
</dbReference>
<accession>A0ABY9X1D4</accession>
<dbReference type="InterPro" id="IPR003961">
    <property type="entry name" value="FN3_dom"/>
</dbReference>